<dbReference type="InterPro" id="IPR031981">
    <property type="entry name" value="MIEAP_C"/>
</dbReference>
<reference evidence="3 4" key="1">
    <citation type="submission" date="2022-12" db="EMBL/GenBank/DDBJ databases">
        <title>Chromosome-level genome of Tegillarca granosa.</title>
        <authorList>
            <person name="Kim J."/>
        </authorList>
    </citation>
    <scope>NUCLEOTIDE SEQUENCE [LARGE SCALE GENOMIC DNA]</scope>
    <source>
        <strain evidence="3">Teg-2019</strain>
        <tissue evidence="3">Adductor muscle</tissue>
    </source>
</reference>
<proteinExistence type="predicted"/>
<name>A0ABQ9E3S6_TEGGR</name>
<evidence type="ECO:0000259" key="2">
    <source>
        <dbReference type="Pfam" id="PF16026"/>
    </source>
</evidence>
<comment type="caution">
    <text evidence="3">The sequence shown here is derived from an EMBL/GenBank/DDBJ whole genome shotgun (WGS) entry which is preliminary data.</text>
</comment>
<organism evidence="3 4">
    <name type="scientific">Tegillarca granosa</name>
    <name type="common">Malaysian cockle</name>
    <name type="synonym">Anadara granosa</name>
    <dbReference type="NCBI Taxonomy" id="220873"/>
    <lineage>
        <taxon>Eukaryota</taxon>
        <taxon>Metazoa</taxon>
        <taxon>Spiralia</taxon>
        <taxon>Lophotrochozoa</taxon>
        <taxon>Mollusca</taxon>
        <taxon>Bivalvia</taxon>
        <taxon>Autobranchia</taxon>
        <taxon>Pteriomorphia</taxon>
        <taxon>Arcoida</taxon>
        <taxon>Arcoidea</taxon>
        <taxon>Arcidae</taxon>
        <taxon>Tegillarca</taxon>
    </lineage>
</organism>
<gene>
    <name evidence="3" type="ORF">KUTeg_024773</name>
</gene>
<feature type="domain" description="Mitochondria-eating protein C-terminal" evidence="2">
    <location>
        <begin position="219"/>
        <end position="330"/>
    </location>
</feature>
<feature type="region of interest" description="Disordered" evidence="1">
    <location>
        <begin position="134"/>
        <end position="165"/>
    </location>
</feature>
<accession>A0ABQ9E3S6</accession>
<dbReference type="Proteomes" id="UP001217089">
    <property type="component" value="Unassembled WGS sequence"/>
</dbReference>
<keyword evidence="4" id="KW-1185">Reference proteome</keyword>
<dbReference type="Pfam" id="PF16026">
    <property type="entry name" value="MIEAP"/>
    <property type="match status" value="1"/>
</dbReference>
<sequence length="376" mass="42788">METIQKKTLEYLPNVVDALKNDVPKRDYRRLQKGIIQRASAELGVALSKIQGANKDNVKRLRQCLTFAHRREFEELHNDEILQEALTEYEVLRKTFFTIFGEKEKLVEALKGSEYRYPVPGKWKRIEQQYSTDTDLPLTSRTPRTARGGTQMKDGTKTSMSKGRDSVKSLAHLEPEGYAAMSPILEDPLRKQIAIQFRQLYDHHRAAAFTDLITIGALFEDDAVRILCKMLKTSDVEIPPYMMKDALRLCKTFRKQASRISIDKVKKCAEVTWLMAVQEPQMAFYWPEVGEMRPDMFKVYPGHAVFDEFCVWPALLYSYNGVVAVKGYVQPMAPELPMPPRKAQKTPDSNKTGDGGGEDGMPLPASPMSEESINIS</sequence>
<feature type="region of interest" description="Disordered" evidence="1">
    <location>
        <begin position="335"/>
        <end position="376"/>
    </location>
</feature>
<dbReference type="EMBL" id="JARBDR010000923">
    <property type="protein sequence ID" value="KAJ8298242.1"/>
    <property type="molecule type" value="Genomic_DNA"/>
</dbReference>
<evidence type="ECO:0000313" key="3">
    <source>
        <dbReference type="EMBL" id="KAJ8298242.1"/>
    </source>
</evidence>
<evidence type="ECO:0000313" key="4">
    <source>
        <dbReference type="Proteomes" id="UP001217089"/>
    </source>
</evidence>
<evidence type="ECO:0000256" key="1">
    <source>
        <dbReference type="SAM" id="MobiDB-lite"/>
    </source>
</evidence>
<feature type="compositionally biased region" description="Polar residues" evidence="1">
    <location>
        <begin position="134"/>
        <end position="143"/>
    </location>
</feature>
<protein>
    <recommendedName>
        <fullName evidence="2">Mitochondria-eating protein C-terminal domain-containing protein</fullName>
    </recommendedName>
</protein>